<dbReference type="RefSeq" id="WP_155457420.1">
    <property type="nucleotide sequence ID" value="NZ_WNKX01000048.1"/>
</dbReference>
<proteinExistence type="predicted"/>
<dbReference type="AlphaFoldDB" id="A0A6L6QSP6"/>
<accession>A0A6L6QSP6</accession>
<sequence>MSGRYLLWAEVQQWKAKRTTMSNSWCYLLTRYGEEKGKPTRDEISAAIKELYEENLPGMTEGDYEEHGAGSLRYGYDDGPMYVLEITRHGTARLEEWADQDYEIELCPVKEAEALSQEKAALLWEHLAAGEIEAVRLYFQMP</sequence>
<evidence type="ECO:0000313" key="1">
    <source>
        <dbReference type="EMBL" id="MTW14483.1"/>
    </source>
</evidence>
<dbReference type="EMBL" id="WNKX01000048">
    <property type="protein sequence ID" value="MTW14483.1"/>
    <property type="molecule type" value="Genomic_DNA"/>
</dbReference>
<reference evidence="1 2" key="1">
    <citation type="submission" date="2019-11" db="EMBL/GenBank/DDBJ databases">
        <title>Type strains purchased from KCTC, JCM and DSMZ.</title>
        <authorList>
            <person name="Lu H."/>
        </authorList>
    </citation>
    <scope>NUCLEOTIDE SEQUENCE [LARGE SCALE GENOMIC DNA]</scope>
    <source>
        <strain evidence="1 2">JCM 31587</strain>
    </source>
</reference>
<keyword evidence="2" id="KW-1185">Reference proteome</keyword>
<protein>
    <submittedName>
        <fullName evidence="1">Uncharacterized protein</fullName>
    </submittedName>
</protein>
<evidence type="ECO:0000313" key="2">
    <source>
        <dbReference type="Proteomes" id="UP000472320"/>
    </source>
</evidence>
<dbReference type="Proteomes" id="UP000472320">
    <property type="component" value="Unassembled WGS sequence"/>
</dbReference>
<name>A0A6L6QSP6_9BURK</name>
<comment type="caution">
    <text evidence="1">The sequence shown here is derived from an EMBL/GenBank/DDBJ whole genome shotgun (WGS) entry which is preliminary data.</text>
</comment>
<organism evidence="1 2">
    <name type="scientific">Massilia eburnea</name>
    <dbReference type="NCBI Taxonomy" id="1776165"/>
    <lineage>
        <taxon>Bacteria</taxon>
        <taxon>Pseudomonadati</taxon>
        <taxon>Pseudomonadota</taxon>
        <taxon>Betaproteobacteria</taxon>
        <taxon>Burkholderiales</taxon>
        <taxon>Oxalobacteraceae</taxon>
        <taxon>Telluria group</taxon>
        <taxon>Massilia</taxon>
    </lineage>
</organism>
<gene>
    <name evidence="1" type="ORF">GM658_28100</name>
</gene>
<dbReference type="OrthoDB" id="8777716at2"/>